<dbReference type="PATRIC" id="fig|935700.4.peg.3096"/>
<proteinExistence type="predicted"/>
<feature type="chain" id="PRO_5002228783" evidence="1">
    <location>
        <begin position="21"/>
        <end position="273"/>
    </location>
</feature>
<sequence length="273" mass="29794">MIRPFLLSTLLCASFGAAQAHEFWIEAEDYSVAPGETVTARFRVGEKLSGSSFSYLPNRTARYEMIVGGEARPVPVRIGDNPAFAVPDLPEGLLIVVHETTDSTLTYRDKGDRTGWERFVGFTEHKAMDGVPEAHLQRGLPQEEVREKYRRFAKALIAVGDGDGSDREVGLRSEIVAEANPYTDNLGGGLPVRVLLDGLPRPGAQVELFARAPDGEVEVTLHETDAEGRAMLPVQPGYEYLADSVAMVPLDPQSDGAMWHSLWAALTFAVPAE</sequence>
<dbReference type="EMBL" id="JYFE01000052">
    <property type="protein sequence ID" value="KIT15292.1"/>
    <property type="molecule type" value="Genomic_DNA"/>
</dbReference>
<keyword evidence="2" id="KW-0812">Transmembrane</keyword>
<accession>A0A0D1CKL1</accession>
<dbReference type="OrthoDB" id="581894at2"/>
<feature type="signal peptide" evidence="1">
    <location>
        <begin position="1"/>
        <end position="20"/>
    </location>
</feature>
<dbReference type="RefSeq" id="WP_043919779.1">
    <property type="nucleotide sequence ID" value="NZ_FZPF01000009.1"/>
</dbReference>
<organism evidence="2 3">
    <name type="scientific">Jannaschia aquimarina</name>
    <dbReference type="NCBI Taxonomy" id="935700"/>
    <lineage>
        <taxon>Bacteria</taxon>
        <taxon>Pseudomonadati</taxon>
        <taxon>Pseudomonadota</taxon>
        <taxon>Alphaproteobacteria</taxon>
        <taxon>Rhodobacterales</taxon>
        <taxon>Roseobacteraceae</taxon>
        <taxon>Jannaschia</taxon>
    </lineage>
</organism>
<name>A0A0D1CKL1_9RHOB</name>
<reference evidence="2 3" key="1">
    <citation type="submission" date="2015-02" db="EMBL/GenBank/DDBJ databases">
        <title>Genome Sequence of Jannaschia aquimarina DSM28248, a member of the Roseobacter clade.</title>
        <authorList>
            <person name="Voget S."/>
            <person name="Daniel R."/>
        </authorList>
    </citation>
    <scope>NUCLEOTIDE SEQUENCE [LARGE SCALE GENOMIC DNA]</scope>
    <source>
        <strain evidence="2 3">GSW-M26</strain>
    </source>
</reference>
<evidence type="ECO:0000313" key="3">
    <source>
        <dbReference type="Proteomes" id="UP000032232"/>
    </source>
</evidence>
<dbReference type="AlphaFoldDB" id="A0A0D1CKL1"/>
<gene>
    <name evidence="2" type="ORF">jaqu_29950</name>
</gene>
<comment type="caution">
    <text evidence="2">The sequence shown here is derived from an EMBL/GenBank/DDBJ whole genome shotgun (WGS) entry which is preliminary data.</text>
</comment>
<dbReference type="Proteomes" id="UP000032232">
    <property type="component" value="Unassembled WGS sequence"/>
</dbReference>
<evidence type="ECO:0000313" key="2">
    <source>
        <dbReference type="EMBL" id="KIT15292.1"/>
    </source>
</evidence>
<keyword evidence="1" id="KW-0732">Signal</keyword>
<evidence type="ECO:0000256" key="1">
    <source>
        <dbReference type="SAM" id="SignalP"/>
    </source>
</evidence>
<dbReference type="Pfam" id="PF10670">
    <property type="entry name" value="DUF4198"/>
    <property type="match status" value="1"/>
</dbReference>
<keyword evidence="3" id="KW-1185">Reference proteome</keyword>
<protein>
    <submittedName>
        <fullName evidence="2">Nickel uptake substrate-specific transmembrane region</fullName>
    </submittedName>
</protein>
<keyword evidence="2" id="KW-0472">Membrane</keyword>
<dbReference type="STRING" id="935700.jaqu_29950"/>
<dbReference type="InterPro" id="IPR019613">
    <property type="entry name" value="DUF4198"/>
</dbReference>